<proteinExistence type="predicted"/>
<organism evidence="2 3">
    <name type="scientific">Lepraria finkii</name>
    <dbReference type="NCBI Taxonomy" id="1340010"/>
    <lineage>
        <taxon>Eukaryota</taxon>
        <taxon>Fungi</taxon>
        <taxon>Dikarya</taxon>
        <taxon>Ascomycota</taxon>
        <taxon>Pezizomycotina</taxon>
        <taxon>Lecanoromycetes</taxon>
        <taxon>OSLEUM clade</taxon>
        <taxon>Lecanoromycetidae</taxon>
        <taxon>Lecanorales</taxon>
        <taxon>Lecanorineae</taxon>
        <taxon>Stereocaulaceae</taxon>
        <taxon>Lepraria</taxon>
    </lineage>
</organism>
<keyword evidence="1" id="KW-0175">Coiled coil</keyword>
<evidence type="ECO:0000256" key="1">
    <source>
        <dbReference type="SAM" id="Coils"/>
    </source>
</evidence>
<sequence>MIVTADPLGDFNATSQILRYSALAREVTVPRIPSVSSTILAGTTGRVPSGQTSPTAATHTDEAVVEMAFSEIARLNEEVEILNVRLAEEEGRRKEAEKNWQRAEDKAEVIEMEVREECWTEMERRLDGEKRRWMGAWGEEADRNDEHLDRKLEILSKGIQIHEDPIDQSVYTTELETENESLLRRLEALERELQCRSPTKSPKKAKVPSLDLSDIRVAAGSGSGNEALASAFQKLNGLSLTDAAEGRSPVKKIRKLTARKWDLMDEKEVDAFESN</sequence>
<name>A0ABR4B740_9LECA</name>
<dbReference type="Proteomes" id="UP001590951">
    <property type="component" value="Unassembled WGS sequence"/>
</dbReference>
<gene>
    <name evidence="2" type="ORF">ABVK25_005979</name>
</gene>
<reference evidence="2 3" key="1">
    <citation type="submission" date="2024-09" db="EMBL/GenBank/DDBJ databases">
        <title>Rethinking Asexuality: The Enigmatic Case of Functional Sexual Genes in Lepraria (Stereocaulaceae).</title>
        <authorList>
            <person name="Doellman M."/>
            <person name="Sun Y."/>
            <person name="Barcenas-Pena A."/>
            <person name="Lumbsch H.T."/>
            <person name="Grewe F."/>
        </authorList>
    </citation>
    <scope>NUCLEOTIDE SEQUENCE [LARGE SCALE GENOMIC DNA]</scope>
    <source>
        <strain evidence="2 3">Grewe 0041</strain>
    </source>
</reference>
<dbReference type="EMBL" id="JBHFEH010000019">
    <property type="protein sequence ID" value="KAL2053675.1"/>
    <property type="molecule type" value="Genomic_DNA"/>
</dbReference>
<keyword evidence="3" id="KW-1185">Reference proteome</keyword>
<feature type="coiled-coil region" evidence="1">
    <location>
        <begin position="65"/>
        <end position="113"/>
    </location>
</feature>
<protein>
    <recommendedName>
        <fullName evidence="4">Kinesin motor domain-containing protein</fullName>
    </recommendedName>
</protein>
<comment type="caution">
    <text evidence="2">The sequence shown here is derived from an EMBL/GenBank/DDBJ whole genome shotgun (WGS) entry which is preliminary data.</text>
</comment>
<evidence type="ECO:0000313" key="3">
    <source>
        <dbReference type="Proteomes" id="UP001590951"/>
    </source>
</evidence>
<evidence type="ECO:0000313" key="2">
    <source>
        <dbReference type="EMBL" id="KAL2053675.1"/>
    </source>
</evidence>
<evidence type="ECO:0008006" key="4">
    <source>
        <dbReference type="Google" id="ProtNLM"/>
    </source>
</evidence>
<accession>A0ABR4B740</accession>